<comment type="similarity">
    <text evidence="1 2">Belongs to the small heat shock protein (HSP20) family.</text>
</comment>
<dbReference type="InterPro" id="IPR031107">
    <property type="entry name" value="Small_HSP"/>
</dbReference>
<dbReference type="InterPro" id="IPR008978">
    <property type="entry name" value="HSP20-like_chaperone"/>
</dbReference>
<reference evidence="4 5" key="1">
    <citation type="journal article" date="2016" name="Nat. Commun.">
        <title>Thousands of microbial genomes shed light on interconnected biogeochemical processes in an aquifer system.</title>
        <authorList>
            <person name="Anantharaman K."/>
            <person name="Brown C.T."/>
            <person name="Hug L.A."/>
            <person name="Sharon I."/>
            <person name="Castelle C.J."/>
            <person name="Probst A.J."/>
            <person name="Thomas B.C."/>
            <person name="Singh A."/>
            <person name="Wilkins M.J."/>
            <person name="Karaoz U."/>
            <person name="Brodie E.L."/>
            <person name="Williams K.H."/>
            <person name="Hubbard S.S."/>
            <person name="Banfield J.F."/>
        </authorList>
    </citation>
    <scope>NUCLEOTIDE SEQUENCE [LARGE SCALE GENOMIC DNA]</scope>
</reference>
<dbReference type="AlphaFoldDB" id="A0A1G2A965"/>
<evidence type="ECO:0000256" key="2">
    <source>
        <dbReference type="RuleBase" id="RU003616"/>
    </source>
</evidence>
<sequence length="141" mass="15853">MSLIKWQPVFDVFEDIDGFFASGGPRRAISRTFAPAINIRETDDSVVVETPLPGIDPSKVDITIENDVLTIEGRDEKRSEVEEQDYSRREWTMQSFHRSVALPVAVQSDDAQASYQNGVLTVTIPKREEAKAKKVSVKVKE</sequence>
<dbReference type="PANTHER" id="PTHR11527">
    <property type="entry name" value="HEAT-SHOCK PROTEIN 20 FAMILY MEMBER"/>
    <property type="match status" value="1"/>
</dbReference>
<organism evidence="4 5">
    <name type="scientific">Candidatus Jacksonbacteria bacterium RIFCSPLOWO2_02_FULL_44_20</name>
    <dbReference type="NCBI Taxonomy" id="1798460"/>
    <lineage>
        <taxon>Bacteria</taxon>
        <taxon>Candidatus Jacksoniibacteriota</taxon>
    </lineage>
</organism>
<protein>
    <recommendedName>
        <fullName evidence="3">SHSP domain-containing protein</fullName>
    </recommendedName>
</protein>
<evidence type="ECO:0000313" key="4">
    <source>
        <dbReference type="EMBL" id="OGY73443.1"/>
    </source>
</evidence>
<dbReference type="InterPro" id="IPR002068">
    <property type="entry name" value="A-crystallin/Hsp20_dom"/>
</dbReference>
<dbReference type="EMBL" id="MHJU01000012">
    <property type="protein sequence ID" value="OGY73443.1"/>
    <property type="molecule type" value="Genomic_DNA"/>
</dbReference>
<name>A0A1G2A965_9BACT</name>
<proteinExistence type="inferred from homology"/>
<dbReference type="CDD" id="cd06464">
    <property type="entry name" value="ACD_sHsps-like"/>
    <property type="match status" value="1"/>
</dbReference>
<feature type="domain" description="SHSP" evidence="3">
    <location>
        <begin position="28"/>
        <end position="141"/>
    </location>
</feature>
<dbReference type="SUPFAM" id="SSF49764">
    <property type="entry name" value="HSP20-like chaperones"/>
    <property type="match status" value="1"/>
</dbReference>
<gene>
    <name evidence="4" type="ORF">A3H61_04810</name>
</gene>
<accession>A0A1G2A965</accession>
<evidence type="ECO:0000313" key="5">
    <source>
        <dbReference type="Proteomes" id="UP000178315"/>
    </source>
</evidence>
<evidence type="ECO:0000259" key="3">
    <source>
        <dbReference type="PROSITE" id="PS01031"/>
    </source>
</evidence>
<evidence type="ECO:0000256" key="1">
    <source>
        <dbReference type="PROSITE-ProRule" id="PRU00285"/>
    </source>
</evidence>
<dbReference type="Gene3D" id="2.60.40.790">
    <property type="match status" value="1"/>
</dbReference>
<comment type="caution">
    <text evidence="4">The sequence shown here is derived from an EMBL/GenBank/DDBJ whole genome shotgun (WGS) entry which is preliminary data.</text>
</comment>
<dbReference type="PROSITE" id="PS01031">
    <property type="entry name" value="SHSP"/>
    <property type="match status" value="1"/>
</dbReference>
<dbReference type="Proteomes" id="UP000178315">
    <property type="component" value="Unassembled WGS sequence"/>
</dbReference>
<dbReference type="Pfam" id="PF00011">
    <property type="entry name" value="HSP20"/>
    <property type="match status" value="1"/>
</dbReference>